<evidence type="ECO:0000259" key="8">
    <source>
        <dbReference type="PROSITE" id="PS50011"/>
    </source>
</evidence>
<comment type="caution">
    <text evidence="9">The sequence shown here is derived from an EMBL/GenBank/DDBJ whole genome shotgun (WGS) entry which is preliminary data.</text>
</comment>
<dbReference type="PANTHER" id="PTHR48011">
    <property type="entry name" value="CCR4-NOT TRANSCRIPTIONAL COMPLEX SUBUNIT CAF120-RELATED"/>
    <property type="match status" value="1"/>
</dbReference>
<dbReference type="Proteomes" id="UP000593562">
    <property type="component" value="Unassembled WGS sequence"/>
</dbReference>
<dbReference type="PROSITE" id="PS00107">
    <property type="entry name" value="PROTEIN_KINASE_ATP"/>
    <property type="match status" value="1"/>
</dbReference>
<feature type="binding site" evidence="5">
    <location>
        <position position="34"/>
    </location>
    <ligand>
        <name>ATP</name>
        <dbReference type="ChEBI" id="CHEBI:30616"/>
    </ligand>
</feature>
<evidence type="ECO:0000256" key="5">
    <source>
        <dbReference type="PROSITE-ProRule" id="PRU10141"/>
    </source>
</evidence>
<keyword evidence="10" id="KW-1185">Reference proteome</keyword>
<evidence type="ECO:0000256" key="2">
    <source>
        <dbReference type="ARBA" id="ARBA00022741"/>
    </source>
</evidence>
<dbReference type="SMART" id="SM00220">
    <property type="entry name" value="S_TKc"/>
    <property type="match status" value="1"/>
</dbReference>
<dbReference type="InterPro" id="IPR017441">
    <property type="entry name" value="Protein_kinase_ATP_BS"/>
</dbReference>
<gene>
    <name evidence="9" type="ORF">HS088_TW08G00614</name>
</gene>
<dbReference type="PROSITE" id="PS50011">
    <property type="entry name" value="PROTEIN_KINASE_DOM"/>
    <property type="match status" value="1"/>
</dbReference>
<keyword evidence="2 5" id="KW-0547">Nucleotide-binding</keyword>
<feature type="domain" description="Protein kinase" evidence="8">
    <location>
        <begin position="5"/>
        <end position="271"/>
    </location>
</feature>
<dbReference type="Pfam" id="PF00069">
    <property type="entry name" value="Pkinase"/>
    <property type="match status" value="1"/>
</dbReference>
<evidence type="ECO:0000256" key="6">
    <source>
        <dbReference type="RuleBase" id="RU000304"/>
    </source>
</evidence>
<dbReference type="CDD" id="cd06606">
    <property type="entry name" value="STKc_MAPKKK"/>
    <property type="match status" value="1"/>
</dbReference>
<keyword evidence="6" id="KW-0723">Serine/threonine-protein kinase</keyword>
<dbReference type="PANTHER" id="PTHR48011:SF5">
    <property type="entry name" value="PROTEIN KINASE DOMAIN-CONTAINING PROTEIN"/>
    <property type="match status" value="1"/>
</dbReference>
<dbReference type="AlphaFoldDB" id="A0A7J7DCJ4"/>
<dbReference type="EMBL" id="JAAARO010000008">
    <property type="protein sequence ID" value="KAF5744024.1"/>
    <property type="molecule type" value="Genomic_DNA"/>
</dbReference>
<evidence type="ECO:0000256" key="3">
    <source>
        <dbReference type="ARBA" id="ARBA00022777"/>
    </source>
</evidence>
<sequence>MNPQWMKGKVVGEGSFGTINLAMNKTTGALFVVKYANSGKALEALKNEAGILETLNSPYIVKCLGKDLVMNESNGRVQKLDLFMEYMAGGSLSEVAEKFGGALHEQVVRSYTREILEGLKYVHENGIVHCDLKCKNVLLGSSGNIKLADFGCAKRMKKDMKENLLSSIGGTPLWMAPEVLRNEGLNFSSDIWSLGCTVIEMATGRPPWVIGHNNNHDINPMAAILKISCGSEKPQFPSSFSKEGVDFLEKCLERDPNKRWMARELLTHPFITSRRELDMKEASSPASTLHFEEAYDSSDDDMEFFDDHRIIFTTRECECDEKKQQEEEMSEFGSSDDWLTVR</sequence>
<dbReference type="GO" id="GO:0007165">
    <property type="term" value="P:signal transduction"/>
    <property type="evidence" value="ECO:0007669"/>
    <property type="project" value="TreeGrafter"/>
</dbReference>
<dbReference type="InterPro" id="IPR008271">
    <property type="entry name" value="Ser/Thr_kinase_AS"/>
</dbReference>
<organism evidence="9 10">
    <name type="scientific">Tripterygium wilfordii</name>
    <name type="common">Thunder God vine</name>
    <dbReference type="NCBI Taxonomy" id="458696"/>
    <lineage>
        <taxon>Eukaryota</taxon>
        <taxon>Viridiplantae</taxon>
        <taxon>Streptophyta</taxon>
        <taxon>Embryophyta</taxon>
        <taxon>Tracheophyta</taxon>
        <taxon>Spermatophyta</taxon>
        <taxon>Magnoliopsida</taxon>
        <taxon>eudicotyledons</taxon>
        <taxon>Gunneridae</taxon>
        <taxon>Pentapetalae</taxon>
        <taxon>rosids</taxon>
        <taxon>fabids</taxon>
        <taxon>Celastrales</taxon>
        <taxon>Celastraceae</taxon>
        <taxon>Tripterygium</taxon>
    </lineage>
</organism>
<dbReference type="InterPro" id="IPR000719">
    <property type="entry name" value="Prot_kinase_dom"/>
</dbReference>
<dbReference type="SUPFAM" id="SSF56112">
    <property type="entry name" value="Protein kinase-like (PK-like)"/>
    <property type="match status" value="1"/>
</dbReference>
<keyword evidence="4 5" id="KW-0067">ATP-binding</keyword>
<comment type="similarity">
    <text evidence="6">Belongs to the protein kinase superfamily.</text>
</comment>
<evidence type="ECO:0000256" key="4">
    <source>
        <dbReference type="ARBA" id="ARBA00022840"/>
    </source>
</evidence>
<evidence type="ECO:0000313" key="10">
    <source>
        <dbReference type="Proteomes" id="UP000593562"/>
    </source>
</evidence>
<evidence type="ECO:0000313" key="9">
    <source>
        <dbReference type="EMBL" id="KAF5744024.1"/>
    </source>
</evidence>
<dbReference type="InterPro" id="IPR052751">
    <property type="entry name" value="Plant_MAPKKK"/>
</dbReference>
<dbReference type="InParanoid" id="A0A7J7DCJ4"/>
<protein>
    <submittedName>
        <fullName evidence="9">Putative ATP binding protein</fullName>
    </submittedName>
</protein>
<dbReference type="Gene3D" id="1.10.510.10">
    <property type="entry name" value="Transferase(Phosphotransferase) domain 1"/>
    <property type="match status" value="1"/>
</dbReference>
<reference evidence="9 10" key="1">
    <citation type="journal article" date="2020" name="Nat. Commun.">
        <title>Genome of Tripterygium wilfordii and identification of cytochrome P450 involved in triptolide biosynthesis.</title>
        <authorList>
            <person name="Tu L."/>
            <person name="Su P."/>
            <person name="Zhang Z."/>
            <person name="Gao L."/>
            <person name="Wang J."/>
            <person name="Hu T."/>
            <person name="Zhou J."/>
            <person name="Zhang Y."/>
            <person name="Zhao Y."/>
            <person name="Liu Y."/>
            <person name="Song Y."/>
            <person name="Tong Y."/>
            <person name="Lu Y."/>
            <person name="Yang J."/>
            <person name="Xu C."/>
            <person name="Jia M."/>
            <person name="Peters R.J."/>
            <person name="Huang L."/>
            <person name="Gao W."/>
        </authorList>
    </citation>
    <scope>NUCLEOTIDE SEQUENCE [LARGE SCALE GENOMIC DNA]</scope>
    <source>
        <strain evidence="10">cv. XIE 37</strain>
        <tissue evidence="9">Leaf</tissue>
    </source>
</reference>
<proteinExistence type="inferred from homology"/>
<evidence type="ECO:0000256" key="1">
    <source>
        <dbReference type="ARBA" id="ARBA00022679"/>
    </source>
</evidence>
<dbReference type="GO" id="GO:0005524">
    <property type="term" value="F:ATP binding"/>
    <property type="evidence" value="ECO:0007669"/>
    <property type="project" value="UniProtKB-UniRule"/>
</dbReference>
<dbReference type="GO" id="GO:0004674">
    <property type="term" value="F:protein serine/threonine kinase activity"/>
    <property type="evidence" value="ECO:0007669"/>
    <property type="project" value="UniProtKB-KW"/>
</dbReference>
<dbReference type="InterPro" id="IPR011009">
    <property type="entry name" value="Kinase-like_dom_sf"/>
</dbReference>
<keyword evidence="3" id="KW-0418">Kinase</keyword>
<feature type="region of interest" description="Disordered" evidence="7">
    <location>
        <begin position="320"/>
        <end position="342"/>
    </location>
</feature>
<evidence type="ECO:0000256" key="7">
    <source>
        <dbReference type="SAM" id="MobiDB-lite"/>
    </source>
</evidence>
<name>A0A7J7DCJ4_TRIWF</name>
<keyword evidence="1" id="KW-0808">Transferase</keyword>
<accession>A0A7J7DCJ4</accession>
<dbReference type="PROSITE" id="PS00108">
    <property type="entry name" value="PROTEIN_KINASE_ST"/>
    <property type="match status" value="1"/>
</dbReference>